<dbReference type="Pfam" id="PF01451">
    <property type="entry name" value="LMWPc"/>
    <property type="match status" value="1"/>
</dbReference>
<dbReference type="InterPro" id="IPR036196">
    <property type="entry name" value="Ptyr_pPase_sf"/>
</dbReference>
<dbReference type="Gene3D" id="3.40.50.2300">
    <property type="match status" value="1"/>
</dbReference>
<dbReference type="EC" id="3.1.3.48" evidence="4"/>
<dbReference type="EMBL" id="JBHSGN010000089">
    <property type="protein sequence ID" value="MFC4675027.1"/>
    <property type="molecule type" value="Genomic_DNA"/>
</dbReference>
<evidence type="ECO:0000313" key="4">
    <source>
        <dbReference type="EMBL" id="MFC4675027.1"/>
    </source>
</evidence>
<evidence type="ECO:0000256" key="2">
    <source>
        <dbReference type="ARBA" id="ARBA00022801"/>
    </source>
</evidence>
<protein>
    <submittedName>
        <fullName evidence="4">Low molecular weight protein-tyrosine-phosphatase</fullName>
        <ecNumber evidence="4">3.1.3.48</ecNumber>
    </submittedName>
</protein>
<dbReference type="SMART" id="SM00226">
    <property type="entry name" value="LMWPc"/>
    <property type="match status" value="1"/>
</dbReference>
<proteinExistence type="inferred from homology"/>
<dbReference type="InterPro" id="IPR052995">
    <property type="entry name" value="LMW-PTP"/>
</dbReference>
<gene>
    <name evidence="4" type="ORF">ACFO6W_15095</name>
</gene>
<comment type="caution">
    <text evidence="4">The sequence shown here is derived from an EMBL/GenBank/DDBJ whole genome shotgun (WGS) entry which is preliminary data.</text>
</comment>
<dbReference type="PANTHER" id="PTHR47439:SF1">
    <property type="entry name" value="ACID PHOSPHATASE"/>
    <property type="match status" value="1"/>
</dbReference>
<sequence length="159" mass="18259">MKEYNILFVCLGNICRSPAAEGILKRMVREHGLQDKISVDSAGTSGYHDGDLPDHRMRQHGARRGYKFDSLSRRFTSRDFDRSDVILAMDDSNYHNIMRLAPDLESEKKVYRMADFSKRFGHDHIPDPYYSGADGFELVLDLLEDACEGLLDKLKKNEL</sequence>
<evidence type="ECO:0000256" key="1">
    <source>
        <dbReference type="ARBA" id="ARBA00011063"/>
    </source>
</evidence>
<dbReference type="SUPFAM" id="SSF52788">
    <property type="entry name" value="Phosphotyrosine protein phosphatases I"/>
    <property type="match status" value="1"/>
</dbReference>
<dbReference type="RefSeq" id="WP_379997857.1">
    <property type="nucleotide sequence ID" value="NZ_JBHSGN010000089.1"/>
</dbReference>
<keyword evidence="5" id="KW-1185">Reference proteome</keyword>
<dbReference type="CDD" id="cd16343">
    <property type="entry name" value="LMWPTP"/>
    <property type="match status" value="1"/>
</dbReference>
<evidence type="ECO:0000259" key="3">
    <source>
        <dbReference type="SMART" id="SM00226"/>
    </source>
</evidence>
<keyword evidence="2 4" id="KW-0378">Hydrolase</keyword>
<organism evidence="4 5">
    <name type="scientific">Dysgonomonas termitidis</name>
    <dbReference type="NCBI Taxonomy" id="1516126"/>
    <lineage>
        <taxon>Bacteria</taxon>
        <taxon>Pseudomonadati</taxon>
        <taxon>Bacteroidota</taxon>
        <taxon>Bacteroidia</taxon>
        <taxon>Bacteroidales</taxon>
        <taxon>Dysgonomonadaceae</taxon>
        <taxon>Dysgonomonas</taxon>
    </lineage>
</organism>
<dbReference type="InterPro" id="IPR017867">
    <property type="entry name" value="Tyr_phospatase_low_mol_wt"/>
</dbReference>
<evidence type="ECO:0000313" key="5">
    <source>
        <dbReference type="Proteomes" id="UP001596023"/>
    </source>
</evidence>
<reference evidence="5" key="1">
    <citation type="journal article" date="2019" name="Int. J. Syst. Evol. Microbiol.">
        <title>The Global Catalogue of Microorganisms (GCM) 10K type strain sequencing project: providing services to taxonomists for standard genome sequencing and annotation.</title>
        <authorList>
            <consortium name="The Broad Institute Genomics Platform"/>
            <consortium name="The Broad Institute Genome Sequencing Center for Infectious Disease"/>
            <person name="Wu L."/>
            <person name="Ma J."/>
        </authorList>
    </citation>
    <scope>NUCLEOTIDE SEQUENCE [LARGE SCALE GENOMIC DNA]</scope>
    <source>
        <strain evidence="5">CCUG 66188</strain>
    </source>
</reference>
<feature type="domain" description="Phosphotyrosine protein phosphatase I" evidence="3">
    <location>
        <begin position="4"/>
        <end position="153"/>
    </location>
</feature>
<comment type="similarity">
    <text evidence="1">Belongs to the low molecular weight phosphotyrosine protein phosphatase family.</text>
</comment>
<name>A0ABV9KXQ1_9BACT</name>
<dbReference type="InterPro" id="IPR023485">
    <property type="entry name" value="Ptyr_pPase"/>
</dbReference>
<dbReference type="PANTHER" id="PTHR47439">
    <property type="entry name" value="LOW MOLECULAR WEIGHT PHOSPHOTYROSINE PROTEIN PHOSPHATASE-RELATED"/>
    <property type="match status" value="1"/>
</dbReference>
<accession>A0ABV9KXQ1</accession>
<dbReference type="PRINTS" id="PR00719">
    <property type="entry name" value="LMWPTPASE"/>
</dbReference>
<dbReference type="GO" id="GO:0004725">
    <property type="term" value="F:protein tyrosine phosphatase activity"/>
    <property type="evidence" value="ECO:0007669"/>
    <property type="project" value="UniProtKB-EC"/>
</dbReference>
<dbReference type="Proteomes" id="UP001596023">
    <property type="component" value="Unassembled WGS sequence"/>
</dbReference>